<sequence>MSVMNLVIGCATGTGKTSTPEDFSANSDVVIQPSAEWGRHWFTDTVRRHVKTVEVTQIECCDDELKRLRNWYRPEVISLDPITYDKDKFKKCQIHGDIIINLCYEAFP</sequence>
<accession>A0ABX3TXL6</accession>
<keyword evidence="2" id="KW-1185">Reference proteome</keyword>
<protein>
    <submittedName>
        <fullName evidence="1">Uncharacterized protein</fullName>
    </submittedName>
</protein>
<comment type="caution">
    <text evidence="1">The sequence shown here is derived from an EMBL/GenBank/DDBJ whole genome shotgun (WGS) entry which is preliminary data.</text>
</comment>
<name>A0ABX3TXL6_9GAMM</name>
<dbReference type="RefSeq" id="WP_084983776.1">
    <property type="nucleotide sequence ID" value="NZ_CBCSCF010000023.1"/>
</dbReference>
<dbReference type="Proteomes" id="UP000192722">
    <property type="component" value="Unassembled WGS sequence"/>
</dbReference>
<proteinExistence type="predicted"/>
<gene>
    <name evidence="1" type="ORF">BS639_17415</name>
</gene>
<dbReference type="EMBL" id="MRWD01000045">
    <property type="protein sequence ID" value="ORJ19953.1"/>
    <property type="molecule type" value="Genomic_DNA"/>
</dbReference>
<organism evidence="1 2">
    <name type="scientific">Rouxiella silvae</name>
    <dbReference type="NCBI Taxonomy" id="1646373"/>
    <lineage>
        <taxon>Bacteria</taxon>
        <taxon>Pseudomonadati</taxon>
        <taxon>Pseudomonadota</taxon>
        <taxon>Gammaproteobacteria</taxon>
        <taxon>Enterobacterales</taxon>
        <taxon>Yersiniaceae</taxon>
        <taxon>Rouxiella</taxon>
    </lineage>
</organism>
<evidence type="ECO:0000313" key="2">
    <source>
        <dbReference type="Proteomes" id="UP000192722"/>
    </source>
</evidence>
<reference evidence="1 2" key="1">
    <citation type="journal article" date="2017" name="Int. J. Syst. Evol. Microbiol.">
        <title>Rouxiella badensis sp. nov. and Rouxiella silvae sp. nov. isolated from peat bog soil in Germany and emendation of the genus description.</title>
        <authorList>
            <person name="Le Fleche-Mateos A."/>
            <person name="Kugler J.H."/>
            <person name="Hansen S.H."/>
            <person name="Syldatk C."/>
            <person name="Hausmann R."/>
            <person name="Lomprez F."/>
            <person name="Vandenbogaert M."/>
            <person name="Manuguerra J.C."/>
            <person name="Grimont P.A."/>
        </authorList>
    </citation>
    <scope>NUCLEOTIDE SEQUENCE [LARGE SCALE GENOMIC DNA]</scope>
    <source>
        <strain evidence="1 2">213</strain>
    </source>
</reference>
<evidence type="ECO:0000313" key="1">
    <source>
        <dbReference type="EMBL" id="ORJ19953.1"/>
    </source>
</evidence>